<evidence type="ECO:0000256" key="1">
    <source>
        <dbReference type="ARBA" id="ARBA00008931"/>
    </source>
</evidence>
<sequence>MLSYLRQPFTSLASIAQSSFASSSRTRLPPLASSSSFNRISFPALERPQTRGLKQVLAPRRTKHRKSQKGLPIHLPIGGSIRGTTVKFGNYGLRILESHRLSAAVLHSCRESLRKKLKPVKGFKLYLRVFPDIPICVKGNEVRMGKGKGAFEFWACRVPAGRVIWEIGAPGGMPEQVAKAALKLIQVKLPVRSEIISRSSPPRLGTLVSHDLQDLRTINLIPVDQLPPPPGTHYRKPTVSSMSLLSAAAESTGPQMVSKFSTAETLDGSEESEEDQMKKALLLAEEMGGEIETEAQL</sequence>
<keyword evidence="3 4" id="KW-0687">Ribonucleoprotein</keyword>
<dbReference type="Pfam" id="PF00252">
    <property type="entry name" value="Ribosomal_L16"/>
    <property type="match status" value="1"/>
</dbReference>
<dbReference type="InterPro" id="IPR016180">
    <property type="entry name" value="Ribosomal_uL16_dom"/>
</dbReference>
<dbReference type="Proteomes" id="UP000193218">
    <property type="component" value="Unassembled WGS sequence"/>
</dbReference>
<evidence type="ECO:0000256" key="4">
    <source>
        <dbReference type="RuleBase" id="RU004413"/>
    </source>
</evidence>
<dbReference type="GeneID" id="33558482"/>
<evidence type="ECO:0000313" key="6">
    <source>
        <dbReference type="Proteomes" id="UP000193218"/>
    </source>
</evidence>
<keyword evidence="2 4" id="KW-0689">Ribosomal protein</keyword>
<organism evidence="5 6">
    <name type="scientific">Kockovaella imperatae</name>
    <dbReference type="NCBI Taxonomy" id="4999"/>
    <lineage>
        <taxon>Eukaryota</taxon>
        <taxon>Fungi</taxon>
        <taxon>Dikarya</taxon>
        <taxon>Basidiomycota</taxon>
        <taxon>Agaricomycotina</taxon>
        <taxon>Tremellomycetes</taxon>
        <taxon>Tremellales</taxon>
        <taxon>Cuniculitremaceae</taxon>
        <taxon>Kockovaella</taxon>
    </lineage>
</organism>
<keyword evidence="6" id="KW-1185">Reference proteome</keyword>
<dbReference type="GO" id="GO:0019843">
    <property type="term" value="F:rRNA binding"/>
    <property type="evidence" value="ECO:0007669"/>
    <property type="project" value="InterPro"/>
</dbReference>
<dbReference type="RefSeq" id="XP_021869315.1">
    <property type="nucleotide sequence ID" value="XM_022016673.1"/>
</dbReference>
<gene>
    <name evidence="5" type="ORF">BD324DRAFT_633891</name>
</gene>
<evidence type="ECO:0000256" key="3">
    <source>
        <dbReference type="ARBA" id="ARBA00023274"/>
    </source>
</evidence>
<proteinExistence type="inferred from homology"/>
<name>A0A1Y1UAP7_9TREE</name>
<dbReference type="GO" id="GO:0005762">
    <property type="term" value="C:mitochondrial large ribosomal subunit"/>
    <property type="evidence" value="ECO:0007669"/>
    <property type="project" value="TreeGrafter"/>
</dbReference>
<evidence type="ECO:0000256" key="2">
    <source>
        <dbReference type="ARBA" id="ARBA00022980"/>
    </source>
</evidence>
<dbReference type="EMBL" id="NBSH01000012">
    <property type="protein sequence ID" value="ORX35099.1"/>
    <property type="molecule type" value="Genomic_DNA"/>
</dbReference>
<dbReference type="GO" id="GO:0032543">
    <property type="term" value="P:mitochondrial translation"/>
    <property type="evidence" value="ECO:0007669"/>
    <property type="project" value="TreeGrafter"/>
</dbReference>
<protein>
    <submittedName>
        <fullName evidence="5">Ribosomal protein L10e/L16</fullName>
    </submittedName>
</protein>
<comment type="caution">
    <text evidence="5">The sequence shown here is derived from an EMBL/GenBank/DDBJ whole genome shotgun (WGS) entry which is preliminary data.</text>
</comment>
<evidence type="ECO:0000313" key="5">
    <source>
        <dbReference type="EMBL" id="ORX35099.1"/>
    </source>
</evidence>
<dbReference type="PRINTS" id="PR00060">
    <property type="entry name" value="RIBOSOMALL16"/>
</dbReference>
<dbReference type="STRING" id="4999.A0A1Y1UAP7"/>
<dbReference type="NCBIfam" id="TIGR01164">
    <property type="entry name" value="rplP_bact"/>
    <property type="match status" value="1"/>
</dbReference>
<dbReference type="InterPro" id="IPR020798">
    <property type="entry name" value="Ribosomal_uL16_CS"/>
</dbReference>
<comment type="similarity">
    <text evidence="1 4">Belongs to the universal ribosomal protein uL16 family.</text>
</comment>
<dbReference type="FunCoup" id="A0A1Y1UAP7">
    <property type="interactions" value="30"/>
</dbReference>
<dbReference type="InterPro" id="IPR000114">
    <property type="entry name" value="Ribosomal_uL16_bact-type"/>
</dbReference>
<dbReference type="InterPro" id="IPR036920">
    <property type="entry name" value="Ribosomal_uL16_sf"/>
</dbReference>
<dbReference type="InParanoid" id="A0A1Y1UAP7"/>
<dbReference type="GO" id="GO:0003735">
    <property type="term" value="F:structural constituent of ribosome"/>
    <property type="evidence" value="ECO:0007669"/>
    <property type="project" value="InterPro"/>
</dbReference>
<dbReference type="InterPro" id="IPR047873">
    <property type="entry name" value="Ribosomal_uL16"/>
</dbReference>
<dbReference type="SUPFAM" id="SSF54686">
    <property type="entry name" value="Ribosomal protein L16p/L10e"/>
    <property type="match status" value="1"/>
</dbReference>
<accession>A0A1Y1UAP7</accession>
<dbReference type="CDD" id="cd01433">
    <property type="entry name" value="Ribosomal_L16_L10e"/>
    <property type="match status" value="1"/>
</dbReference>
<dbReference type="OrthoDB" id="268521at2759"/>
<dbReference type="PROSITE" id="PS00701">
    <property type="entry name" value="RIBOSOMAL_L16_2"/>
    <property type="match status" value="1"/>
</dbReference>
<dbReference type="Gene3D" id="3.90.1170.10">
    <property type="entry name" value="Ribosomal protein L10e/L16"/>
    <property type="match status" value="1"/>
</dbReference>
<reference evidence="5 6" key="1">
    <citation type="submission" date="2017-03" db="EMBL/GenBank/DDBJ databases">
        <title>Widespread Adenine N6-methylation of Active Genes in Fungi.</title>
        <authorList>
            <consortium name="DOE Joint Genome Institute"/>
            <person name="Mondo S.J."/>
            <person name="Dannebaum R.O."/>
            <person name="Kuo R.C."/>
            <person name="Louie K.B."/>
            <person name="Bewick A.J."/>
            <person name="Labutti K."/>
            <person name="Haridas S."/>
            <person name="Kuo A."/>
            <person name="Salamov A."/>
            <person name="Ahrendt S.R."/>
            <person name="Lau R."/>
            <person name="Bowen B.P."/>
            <person name="Lipzen A."/>
            <person name="Sullivan W."/>
            <person name="Andreopoulos W.B."/>
            <person name="Clum A."/>
            <person name="Lindquist E."/>
            <person name="Daum C."/>
            <person name="Northen T.R."/>
            <person name="Ramamoorthy G."/>
            <person name="Schmitz R.J."/>
            <person name="Gryganskyi A."/>
            <person name="Culley D."/>
            <person name="Magnuson J."/>
            <person name="James T.Y."/>
            <person name="O'Malley M.A."/>
            <person name="Stajich J.E."/>
            <person name="Spatafora J.W."/>
            <person name="Visel A."/>
            <person name="Grigoriev I.V."/>
        </authorList>
    </citation>
    <scope>NUCLEOTIDE SEQUENCE [LARGE SCALE GENOMIC DNA]</scope>
    <source>
        <strain evidence="5 6">NRRL Y-17943</strain>
    </source>
</reference>
<dbReference type="AlphaFoldDB" id="A0A1Y1UAP7"/>
<dbReference type="PANTHER" id="PTHR12220:SF13">
    <property type="entry name" value="LARGE RIBOSOMAL SUBUNIT PROTEIN UL16M"/>
    <property type="match status" value="1"/>
</dbReference>
<dbReference type="PANTHER" id="PTHR12220">
    <property type="entry name" value="50S/60S RIBOSOMAL PROTEIN L16"/>
    <property type="match status" value="1"/>
</dbReference>